<feature type="domain" description="HTH gntR-type" evidence="4">
    <location>
        <begin position="22"/>
        <end position="92"/>
    </location>
</feature>
<dbReference type="PROSITE" id="PS50949">
    <property type="entry name" value="HTH_GNTR"/>
    <property type="match status" value="1"/>
</dbReference>
<name>A0A5N8VVS9_9ACTN</name>
<dbReference type="Proteomes" id="UP000325849">
    <property type="component" value="Unassembled WGS sequence"/>
</dbReference>
<dbReference type="GO" id="GO:0003700">
    <property type="term" value="F:DNA-binding transcription factor activity"/>
    <property type="evidence" value="ECO:0007669"/>
    <property type="project" value="InterPro"/>
</dbReference>
<dbReference type="InterPro" id="IPR008920">
    <property type="entry name" value="TF_FadR/GntR_C"/>
</dbReference>
<protein>
    <submittedName>
        <fullName evidence="5">FadR family transcriptional regulator</fullName>
    </submittedName>
</protein>
<dbReference type="SMART" id="SM00345">
    <property type="entry name" value="HTH_GNTR"/>
    <property type="match status" value="1"/>
</dbReference>
<dbReference type="InterPro" id="IPR011711">
    <property type="entry name" value="GntR_C"/>
</dbReference>
<dbReference type="EMBL" id="VJZD01000442">
    <property type="protein sequence ID" value="MPY38158.1"/>
    <property type="molecule type" value="Genomic_DNA"/>
</dbReference>
<dbReference type="SUPFAM" id="SSF48008">
    <property type="entry name" value="GntR ligand-binding domain-like"/>
    <property type="match status" value="1"/>
</dbReference>
<dbReference type="Pfam" id="PF00392">
    <property type="entry name" value="GntR"/>
    <property type="match status" value="1"/>
</dbReference>
<dbReference type="Gene3D" id="1.20.120.530">
    <property type="entry name" value="GntR ligand-binding domain-like"/>
    <property type="match status" value="1"/>
</dbReference>
<dbReference type="InterPro" id="IPR036390">
    <property type="entry name" value="WH_DNA-bd_sf"/>
</dbReference>
<comment type="caution">
    <text evidence="5">The sequence shown here is derived from an EMBL/GenBank/DDBJ whole genome shotgun (WGS) entry which is preliminary data.</text>
</comment>
<dbReference type="AlphaFoldDB" id="A0A5N8VVS9"/>
<evidence type="ECO:0000313" key="6">
    <source>
        <dbReference type="Proteomes" id="UP000325849"/>
    </source>
</evidence>
<dbReference type="CDD" id="cd07377">
    <property type="entry name" value="WHTH_GntR"/>
    <property type="match status" value="1"/>
</dbReference>
<dbReference type="InterPro" id="IPR000524">
    <property type="entry name" value="Tscrpt_reg_HTH_GntR"/>
</dbReference>
<dbReference type="GO" id="GO:0003677">
    <property type="term" value="F:DNA binding"/>
    <property type="evidence" value="ECO:0007669"/>
    <property type="project" value="UniProtKB-KW"/>
</dbReference>
<dbReference type="InterPro" id="IPR036388">
    <property type="entry name" value="WH-like_DNA-bd_sf"/>
</dbReference>
<dbReference type="Gene3D" id="1.10.10.10">
    <property type="entry name" value="Winged helix-like DNA-binding domain superfamily/Winged helix DNA-binding domain"/>
    <property type="match status" value="1"/>
</dbReference>
<dbReference type="Pfam" id="PF07729">
    <property type="entry name" value="FCD"/>
    <property type="match status" value="1"/>
</dbReference>
<dbReference type="PRINTS" id="PR00035">
    <property type="entry name" value="HTHGNTR"/>
</dbReference>
<reference evidence="5 6" key="1">
    <citation type="submission" date="2019-07" db="EMBL/GenBank/DDBJ databases">
        <title>New species of Amycolatopsis and Streptomyces.</title>
        <authorList>
            <person name="Duangmal K."/>
            <person name="Teo W.F.A."/>
            <person name="Lipun K."/>
        </authorList>
    </citation>
    <scope>NUCLEOTIDE SEQUENCE [LARGE SCALE GENOMIC DNA]</scope>
    <source>
        <strain evidence="5 6">NBRC 109810</strain>
    </source>
</reference>
<evidence type="ECO:0000256" key="1">
    <source>
        <dbReference type="ARBA" id="ARBA00023015"/>
    </source>
</evidence>
<gene>
    <name evidence="5" type="ORF">FNH09_45205</name>
</gene>
<dbReference type="SUPFAM" id="SSF46785">
    <property type="entry name" value="Winged helix' DNA-binding domain"/>
    <property type="match status" value="1"/>
</dbReference>
<keyword evidence="3" id="KW-0804">Transcription</keyword>
<evidence type="ECO:0000256" key="3">
    <source>
        <dbReference type="ARBA" id="ARBA00023163"/>
    </source>
</evidence>
<dbReference type="PANTHER" id="PTHR43537">
    <property type="entry name" value="TRANSCRIPTIONAL REGULATOR, GNTR FAMILY"/>
    <property type="match status" value="1"/>
</dbReference>
<dbReference type="PANTHER" id="PTHR43537:SF5">
    <property type="entry name" value="UXU OPERON TRANSCRIPTIONAL REGULATOR"/>
    <property type="match status" value="1"/>
</dbReference>
<accession>A0A5N8VVS9</accession>
<proteinExistence type="predicted"/>
<organism evidence="5 6">
    <name type="scientific">Streptomyces adustus</name>
    <dbReference type="NCBI Taxonomy" id="1609272"/>
    <lineage>
        <taxon>Bacteria</taxon>
        <taxon>Bacillati</taxon>
        <taxon>Actinomycetota</taxon>
        <taxon>Actinomycetes</taxon>
        <taxon>Kitasatosporales</taxon>
        <taxon>Streptomycetaceae</taxon>
        <taxon>Streptomyces</taxon>
    </lineage>
</organism>
<evidence type="ECO:0000313" key="5">
    <source>
        <dbReference type="EMBL" id="MPY38158.1"/>
    </source>
</evidence>
<keyword evidence="2" id="KW-0238">DNA-binding</keyword>
<evidence type="ECO:0000256" key="2">
    <source>
        <dbReference type="ARBA" id="ARBA00023125"/>
    </source>
</evidence>
<keyword evidence="1" id="KW-0805">Transcription regulation</keyword>
<evidence type="ECO:0000259" key="4">
    <source>
        <dbReference type="PROSITE" id="PS50949"/>
    </source>
</evidence>
<keyword evidence="6" id="KW-1185">Reference proteome</keyword>
<sequence length="248" mass="26823">MVAVQQETHGARRAVFVPVDSQARVDVVVRRLGNAIELGLLEDGEQLPGELELASLLGVSTVTLREALVTLRTRGLLTTRRGRGGGSFVTLPAAPPAERLHEQLADWSTEELRDLGDHWAAVSGAAAHLAAQRTEPGDLVPMQRSLQALRQAREPAERARIYGRFHVEAAAAAQSARLTRAAISLQAEAGALMCLVLADNSYAEDVTRRHHDVICALQNGAGDQARALMEECVRASMAHLVELRLRTL</sequence>